<name>A0AAJ6N7V1_9PAST</name>
<dbReference type="AlphaFoldDB" id="A0AAJ6N7V1"/>
<evidence type="ECO:0000256" key="1">
    <source>
        <dbReference type="SAM" id="SignalP"/>
    </source>
</evidence>
<dbReference type="PANTHER" id="PTHR42779">
    <property type="entry name" value="PROTEIN YNJB"/>
    <property type="match status" value="1"/>
</dbReference>
<dbReference type="Gene3D" id="3.40.190.10">
    <property type="entry name" value="Periplasmic binding protein-like II"/>
    <property type="match status" value="2"/>
</dbReference>
<organism evidence="2 3">
    <name type="scientific">Phocoenobacter skyensis</name>
    <dbReference type="NCBI Taxonomy" id="97481"/>
    <lineage>
        <taxon>Bacteria</taxon>
        <taxon>Pseudomonadati</taxon>
        <taxon>Pseudomonadota</taxon>
        <taxon>Gammaproteobacteria</taxon>
        <taxon>Pasteurellales</taxon>
        <taxon>Pasteurellaceae</taxon>
        <taxon>Phocoenobacter</taxon>
    </lineage>
</organism>
<reference evidence="2" key="1">
    <citation type="journal article" date="2023" name="Front. Microbiol.">
        <title>Phylogeography and host specificity of Pasteurellaceae pathogenic to sea-farmed fish in the north-east Atlantic.</title>
        <authorList>
            <person name="Gulla S."/>
            <person name="Colquhoun D.J."/>
            <person name="Olsen A.B."/>
            <person name="Spilsberg B."/>
            <person name="Lagesen K."/>
            <person name="Aakesson C.P."/>
            <person name="Strom S."/>
            <person name="Manji F."/>
            <person name="Birkbeck T.H."/>
            <person name="Nilsen H.K."/>
        </authorList>
    </citation>
    <scope>NUCLEOTIDE SEQUENCE</scope>
    <source>
        <strain evidence="2">TW16_20</strain>
    </source>
</reference>
<dbReference type="EMBL" id="JASAYQ010000001">
    <property type="protein sequence ID" value="MDP8171815.1"/>
    <property type="molecule type" value="Genomic_DNA"/>
</dbReference>
<feature type="chain" id="PRO_5042619888" evidence="1">
    <location>
        <begin position="23"/>
        <end position="358"/>
    </location>
</feature>
<dbReference type="RefSeq" id="WP_306373480.1">
    <property type="nucleotide sequence ID" value="NZ_JASAYK010000001.1"/>
</dbReference>
<dbReference type="SUPFAM" id="SSF53850">
    <property type="entry name" value="Periplasmic binding protein-like II"/>
    <property type="match status" value="1"/>
</dbReference>
<dbReference type="PANTHER" id="PTHR42779:SF1">
    <property type="entry name" value="PROTEIN YNJB"/>
    <property type="match status" value="1"/>
</dbReference>
<evidence type="ECO:0000313" key="2">
    <source>
        <dbReference type="EMBL" id="MDP8171815.1"/>
    </source>
</evidence>
<feature type="signal peptide" evidence="1">
    <location>
        <begin position="1"/>
        <end position="22"/>
    </location>
</feature>
<keyword evidence="1" id="KW-0732">Signal</keyword>
<sequence>MKKFVKLSLISTAIALSLNVNATDLSSKSWSDIEQLAKKEGRVTFSVWYLQPQWRIFIKDFEKKYGIKVKIPEGSLNGNLNKLMAERDRTKGKMDVIAIGSDRFEMLYKSNVLTKLSSLPNFKLANHTLQGVKFNDYALGFWGNQTGFAYDPLRVKENQLPQSFDEVKTYIQKYPNRFGYSDPSGGASGQAFIQRATVHLSAPADYQSSKIQDNVVKSWQTTWDWFLTNKDKMLRTSSNADSLTRLNDGELDIVAAWQDHLHSLQKQGAITSRLKFYIPKFGMPSGGNAIVIAKNTKHPAASMLLVNYLVSRNAQEKLNEQFGVRILDNTTGEKDIIFFNYDYANKLKTEFAQKVVTK</sequence>
<gene>
    <name evidence="2" type="ORF">QJU93_00320</name>
</gene>
<dbReference type="InterPro" id="IPR006059">
    <property type="entry name" value="SBP"/>
</dbReference>
<accession>A0AAJ6N7V1</accession>
<protein>
    <submittedName>
        <fullName evidence="2">Extracellular solute-binding protein</fullName>
    </submittedName>
</protein>
<dbReference type="Pfam" id="PF13416">
    <property type="entry name" value="SBP_bac_8"/>
    <property type="match status" value="1"/>
</dbReference>
<comment type="caution">
    <text evidence="2">The sequence shown here is derived from an EMBL/GenBank/DDBJ whole genome shotgun (WGS) entry which is preliminary data.</text>
</comment>
<evidence type="ECO:0000313" key="3">
    <source>
        <dbReference type="Proteomes" id="UP001236239"/>
    </source>
</evidence>
<dbReference type="Proteomes" id="UP001236239">
    <property type="component" value="Unassembled WGS sequence"/>
</dbReference>
<proteinExistence type="predicted"/>